<protein>
    <submittedName>
        <fullName evidence="1">Uncharacterized protein</fullName>
    </submittedName>
</protein>
<dbReference type="AlphaFoldDB" id="A0AAV3YE00"/>
<proteinExistence type="predicted"/>
<evidence type="ECO:0000313" key="1">
    <source>
        <dbReference type="EMBL" id="GFN81223.1"/>
    </source>
</evidence>
<organism evidence="1 2">
    <name type="scientific">Plakobranchus ocellatus</name>
    <dbReference type="NCBI Taxonomy" id="259542"/>
    <lineage>
        <taxon>Eukaryota</taxon>
        <taxon>Metazoa</taxon>
        <taxon>Spiralia</taxon>
        <taxon>Lophotrochozoa</taxon>
        <taxon>Mollusca</taxon>
        <taxon>Gastropoda</taxon>
        <taxon>Heterobranchia</taxon>
        <taxon>Euthyneura</taxon>
        <taxon>Panpulmonata</taxon>
        <taxon>Sacoglossa</taxon>
        <taxon>Placobranchoidea</taxon>
        <taxon>Plakobranchidae</taxon>
        <taxon>Plakobranchus</taxon>
    </lineage>
</organism>
<keyword evidence="2" id="KW-1185">Reference proteome</keyword>
<dbReference type="Proteomes" id="UP000735302">
    <property type="component" value="Unassembled WGS sequence"/>
</dbReference>
<accession>A0AAV3YE00</accession>
<gene>
    <name evidence="1" type="ORF">PoB_000772900</name>
</gene>
<name>A0AAV3YE00_9GAST</name>
<comment type="caution">
    <text evidence="1">The sequence shown here is derived from an EMBL/GenBank/DDBJ whole genome shotgun (WGS) entry which is preliminary data.</text>
</comment>
<sequence>MFVSQALAMCAAADDSAQSDCFSLLTECTNSYSQKIVTKKSLSEYHACVQDIDCSSSEEASEAQANMLKAIAGNFENYKRGDDSSNVEGLMLEADEKSRLSEIIFDS</sequence>
<dbReference type="EMBL" id="BLXT01000921">
    <property type="protein sequence ID" value="GFN81223.1"/>
    <property type="molecule type" value="Genomic_DNA"/>
</dbReference>
<evidence type="ECO:0000313" key="2">
    <source>
        <dbReference type="Proteomes" id="UP000735302"/>
    </source>
</evidence>
<reference evidence="1 2" key="1">
    <citation type="journal article" date="2021" name="Elife">
        <title>Chloroplast acquisition without the gene transfer in kleptoplastic sea slugs, Plakobranchus ocellatus.</title>
        <authorList>
            <person name="Maeda T."/>
            <person name="Takahashi S."/>
            <person name="Yoshida T."/>
            <person name="Shimamura S."/>
            <person name="Takaki Y."/>
            <person name="Nagai Y."/>
            <person name="Toyoda A."/>
            <person name="Suzuki Y."/>
            <person name="Arimoto A."/>
            <person name="Ishii H."/>
            <person name="Satoh N."/>
            <person name="Nishiyama T."/>
            <person name="Hasebe M."/>
            <person name="Maruyama T."/>
            <person name="Minagawa J."/>
            <person name="Obokata J."/>
            <person name="Shigenobu S."/>
        </authorList>
    </citation>
    <scope>NUCLEOTIDE SEQUENCE [LARGE SCALE GENOMIC DNA]</scope>
</reference>